<organism evidence="3 4">
    <name type="scientific">Syntrophorhabdus aromaticivorans</name>
    <dbReference type="NCBI Taxonomy" id="328301"/>
    <lineage>
        <taxon>Bacteria</taxon>
        <taxon>Pseudomonadati</taxon>
        <taxon>Thermodesulfobacteriota</taxon>
        <taxon>Syntrophorhabdia</taxon>
        <taxon>Syntrophorhabdales</taxon>
        <taxon>Syntrophorhabdaceae</taxon>
        <taxon>Syntrophorhabdus</taxon>
    </lineage>
</organism>
<protein>
    <submittedName>
        <fullName evidence="3">NERD domain-containing protein</fullName>
    </submittedName>
</protein>
<dbReference type="AlphaFoldDB" id="A0A971S168"/>
<gene>
    <name evidence="3" type="ORF">GXY80_12020</name>
</gene>
<feature type="transmembrane region" description="Helical" evidence="1">
    <location>
        <begin position="43"/>
        <end position="62"/>
    </location>
</feature>
<dbReference type="Pfam" id="PF08378">
    <property type="entry name" value="NERD"/>
    <property type="match status" value="1"/>
</dbReference>
<evidence type="ECO:0000313" key="3">
    <source>
        <dbReference type="EMBL" id="NLW36185.1"/>
    </source>
</evidence>
<keyword evidence="1" id="KW-0472">Membrane</keyword>
<evidence type="ECO:0000256" key="1">
    <source>
        <dbReference type="SAM" id="Phobius"/>
    </source>
</evidence>
<dbReference type="Proteomes" id="UP000777265">
    <property type="component" value="Unassembled WGS sequence"/>
</dbReference>
<sequence>MREVFLSNHLQRQANRSFAICLASLAFALTLLAVGVAMASVLVIWASMVALAISGFIVTKYGPTHMTYRHGMQGERILRNWLRSSGLDDDHTAYYNLPLNGNGRASDIDCILVGPPGLFIFEVKHHHGLIFHRNGIWARIKIGQGGTFYRGQLGDPSGQLYRNIRRLKGLLGRTDGLWFNGAVVFTNPRTVLDIEGLRWVRAVAVKDLDHVLSKRTVLSVEQTNSINSRLASLVKK</sequence>
<dbReference type="PROSITE" id="PS50965">
    <property type="entry name" value="NERD"/>
    <property type="match status" value="1"/>
</dbReference>
<name>A0A971S168_9BACT</name>
<feature type="domain" description="NERD" evidence="2">
    <location>
        <begin position="70"/>
        <end position="190"/>
    </location>
</feature>
<evidence type="ECO:0000313" key="4">
    <source>
        <dbReference type="Proteomes" id="UP000777265"/>
    </source>
</evidence>
<keyword evidence="1" id="KW-0812">Transmembrane</keyword>
<comment type="caution">
    <text evidence="3">The sequence shown here is derived from an EMBL/GenBank/DDBJ whole genome shotgun (WGS) entry which is preliminary data.</text>
</comment>
<dbReference type="InterPro" id="IPR011528">
    <property type="entry name" value="NERD"/>
</dbReference>
<proteinExistence type="predicted"/>
<keyword evidence="1" id="KW-1133">Transmembrane helix</keyword>
<dbReference type="EMBL" id="JAAYEE010000219">
    <property type="protein sequence ID" value="NLW36185.1"/>
    <property type="molecule type" value="Genomic_DNA"/>
</dbReference>
<reference evidence="3" key="2">
    <citation type="submission" date="2020-01" db="EMBL/GenBank/DDBJ databases">
        <authorList>
            <person name="Campanaro S."/>
        </authorList>
    </citation>
    <scope>NUCLEOTIDE SEQUENCE</scope>
    <source>
        <strain evidence="3">AS06rmzACSIP_7</strain>
    </source>
</reference>
<evidence type="ECO:0000259" key="2">
    <source>
        <dbReference type="PROSITE" id="PS50965"/>
    </source>
</evidence>
<accession>A0A971S168</accession>
<reference evidence="3" key="1">
    <citation type="journal article" date="2020" name="Biotechnol. Biofuels">
        <title>New insights from the biogas microbiome by comprehensive genome-resolved metagenomics of nearly 1600 species originating from multiple anaerobic digesters.</title>
        <authorList>
            <person name="Campanaro S."/>
            <person name="Treu L."/>
            <person name="Rodriguez-R L.M."/>
            <person name="Kovalovszki A."/>
            <person name="Ziels R.M."/>
            <person name="Maus I."/>
            <person name="Zhu X."/>
            <person name="Kougias P.G."/>
            <person name="Basile A."/>
            <person name="Luo G."/>
            <person name="Schluter A."/>
            <person name="Konstantinidis K.T."/>
            <person name="Angelidaki I."/>
        </authorList>
    </citation>
    <scope>NUCLEOTIDE SEQUENCE</scope>
    <source>
        <strain evidence="3">AS06rmzACSIP_7</strain>
    </source>
</reference>